<feature type="binding site" evidence="1">
    <location>
        <position position="212"/>
    </location>
    <ligand>
        <name>ATP</name>
        <dbReference type="ChEBI" id="CHEBI:30616"/>
    </ligand>
</feature>
<comment type="function">
    <text evidence="1">Catalyzes the ATP-dependent phosphorylation of thiamine-monophosphate (TMP) to form thiamine-pyrophosphate (TPP), the active form of vitamin B1.</text>
</comment>
<dbReference type="RefSeq" id="WP_390200993.1">
    <property type="nucleotide sequence ID" value="NZ_JBHSDV010000009.1"/>
</dbReference>
<evidence type="ECO:0000259" key="2">
    <source>
        <dbReference type="Pfam" id="PF00586"/>
    </source>
</evidence>
<keyword evidence="1" id="KW-0784">Thiamine biosynthesis</keyword>
<dbReference type="CDD" id="cd02194">
    <property type="entry name" value="ThiL"/>
    <property type="match status" value="1"/>
</dbReference>
<keyword evidence="1" id="KW-0460">Magnesium</keyword>
<feature type="binding site" evidence="1">
    <location>
        <position position="72"/>
    </location>
    <ligand>
        <name>Mg(2+)</name>
        <dbReference type="ChEBI" id="CHEBI:18420"/>
        <label>4</label>
    </ligand>
</feature>
<dbReference type="SUPFAM" id="SSF55326">
    <property type="entry name" value="PurM N-terminal domain-like"/>
    <property type="match status" value="1"/>
</dbReference>
<feature type="binding site" evidence="1">
    <location>
        <position position="102"/>
    </location>
    <ligand>
        <name>ATP</name>
        <dbReference type="ChEBI" id="CHEBI:30616"/>
    </ligand>
</feature>
<feature type="binding site" evidence="1">
    <location>
        <position position="319"/>
    </location>
    <ligand>
        <name>substrate</name>
    </ligand>
</feature>
<proteinExistence type="inferred from homology"/>
<reference evidence="5" key="1">
    <citation type="journal article" date="2019" name="Int. J. Syst. Evol. Microbiol.">
        <title>The Global Catalogue of Microorganisms (GCM) 10K type strain sequencing project: providing services to taxonomists for standard genome sequencing and annotation.</title>
        <authorList>
            <consortium name="The Broad Institute Genomics Platform"/>
            <consortium name="The Broad Institute Genome Sequencing Center for Infectious Disease"/>
            <person name="Wu L."/>
            <person name="Ma J."/>
        </authorList>
    </citation>
    <scope>NUCLEOTIDE SEQUENCE [LARGE SCALE GENOMIC DNA]</scope>
    <source>
        <strain evidence="5">KACC 14058</strain>
    </source>
</reference>
<feature type="binding site" evidence="1">
    <location>
        <position position="43"/>
    </location>
    <ligand>
        <name>Mg(2+)</name>
        <dbReference type="ChEBI" id="CHEBI:18420"/>
        <label>1</label>
    </ligand>
</feature>
<feature type="binding site" evidence="1">
    <location>
        <position position="145"/>
    </location>
    <ligand>
        <name>ATP</name>
        <dbReference type="ChEBI" id="CHEBI:30616"/>
    </ligand>
</feature>
<dbReference type="SUPFAM" id="SSF56042">
    <property type="entry name" value="PurM C-terminal domain-like"/>
    <property type="match status" value="1"/>
</dbReference>
<gene>
    <name evidence="1 4" type="primary">thiL</name>
    <name evidence="4" type="ORF">ACFOZ1_16315</name>
</gene>
<comment type="pathway">
    <text evidence="1">Cofactor biosynthesis; thiamine diphosphate biosynthesis; thiamine diphosphate from thiamine phosphate: step 1/1.</text>
</comment>
<dbReference type="EMBL" id="JBHSDV010000009">
    <property type="protein sequence ID" value="MFC4389341.1"/>
    <property type="molecule type" value="Genomic_DNA"/>
</dbReference>
<feature type="binding site" evidence="1">
    <location>
        <position position="27"/>
    </location>
    <ligand>
        <name>Mg(2+)</name>
        <dbReference type="ChEBI" id="CHEBI:18420"/>
        <label>4</label>
    </ligand>
</feature>
<feature type="binding site" evidence="1">
    <location>
        <position position="72"/>
    </location>
    <ligand>
        <name>Mg(2+)</name>
        <dbReference type="ChEBI" id="CHEBI:18420"/>
        <label>3</label>
    </ligand>
</feature>
<feature type="domain" description="PurM-like N-terminal" evidence="2">
    <location>
        <begin position="25"/>
        <end position="137"/>
    </location>
</feature>
<evidence type="ECO:0000313" key="4">
    <source>
        <dbReference type="EMBL" id="MFC4389341.1"/>
    </source>
</evidence>
<dbReference type="Pfam" id="PF02769">
    <property type="entry name" value="AIRS_C"/>
    <property type="match status" value="1"/>
</dbReference>
<feature type="binding site" evidence="1">
    <location>
        <position position="210"/>
    </location>
    <ligand>
        <name>Mg(2+)</name>
        <dbReference type="ChEBI" id="CHEBI:18420"/>
        <label>3</label>
    </ligand>
</feature>
<dbReference type="NCBIfam" id="TIGR01379">
    <property type="entry name" value="thiL"/>
    <property type="match status" value="1"/>
</dbReference>
<dbReference type="InterPro" id="IPR010918">
    <property type="entry name" value="PurM-like_C_dom"/>
</dbReference>
<protein>
    <recommendedName>
        <fullName evidence="1">Thiamine-monophosphate kinase</fullName>
        <shortName evidence="1">TMP kinase</shortName>
        <shortName evidence="1">Thiamine-phosphate kinase</shortName>
        <ecNumber evidence="1">2.7.4.16</ecNumber>
    </recommendedName>
</protein>
<dbReference type="Gene3D" id="3.30.1330.10">
    <property type="entry name" value="PurM-like, N-terminal domain"/>
    <property type="match status" value="1"/>
</dbReference>
<feature type="binding site" evidence="1">
    <location>
        <begin position="119"/>
        <end position="120"/>
    </location>
    <ligand>
        <name>ATP</name>
        <dbReference type="ChEBI" id="CHEBI:30616"/>
    </ligand>
</feature>
<dbReference type="EC" id="2.7.4.16" evidence="1"/>
<dbReference type="Pfam" id="PF00586">
    <property type="entry name" value="AIRS"/>
    <property type="match status" value="1"/>
</dbReference>
<comment type="catalytic activity">
    <reaction evidence="1">
        <text>thiamine phosphate + ATP = thiamine diphosphate + ADP</text>
        <dbReference type="Rhea" id="RHEA:15913"/>
        <dbReference type="ChEBI" id="CHEBI:30616"/>
        <dbReference type="ChEBI" id="CHEBI:37575"/>
        <dbReference type="ChEBI" id="CHEBI:58937"/>
        <dbReference type="ChEBI" id="CHEBI:456216"/>
        <dbReference type="EC" id="2.7.4.16"/>
    </reaction>
</comment>
<feature type="domain" description="PurM-like C-terminal" evidence="3">
    <location>
        <begin position="149"/>
        <end position="300"/>
    </location>
</feature>
<feature type="binding site" evidence="1">
    <location>
        <position position="72"/>
    </location>
    <ligand>
        <name>Mg(2+)</name>
        <dbReference type="ChEBI" id="CHEBI:18420"/>
        <label>2</label>
    </ligand>
</feature>
<name>A0ABV8W097_9BACI</name>
<keyword evidence="1" id="KW-0067">ATP-binding</keyword>
<dbReference type="PANTHER" id="PTHR30270">
    <property type="entry name" value="THIAMINE-MONOPHOSPHATE KINASE"/>
    <property type="match status" value="1"/>
</dbReference>
<comment type="caution">
    <text evidence="4">The sequence shown here is derived from an EMBL/GenBank/DDBJ whole genome shotgun (WGS) entry which is preliminary data.</text>
</comment>
<comment type="caution">
    <text evidence="1">Lacks conserved residue(s) required for the propagation of feature annotation.</text>
</comment>
<feature type="binding site" evidence="1">
    <location>
        <position position="27"/>
    </location>
    <ligand>
        <name>Mg(2+)</name>
        <dbReference type="ChEBI" id="CHEBI:18420"/>
        <label>3</label>
    </ligand>
</feature>
<dbReference type="Proteomes" id="UP001595880">
    <property type="component" value="Unassembled WGS sequence"/>
</dbReference>
<accession>A0ABV8W097</accession>
<dbReference type="HAMAP" id="MF_02128">
    <property type="entry name" value="TMP_kinase"/>
    <property type="match status" value="1"/>
</dbReference>
<feature type="binding site" evidence="1">
    <location>
        <position position="43"/>
    </location>
    <ligand>
        <name>Mg(2+)</name>
        <dbReference type="ChEBI" id="CHEBI:18420"/>
        <label>2</label>
    </ligand>
</feature>
<feature type="binding site" evidence="1">
    <location>
        <position position="213"/>
    </location>
    <ligand>
        <name>Mg(2+)</name>
        <dbReference type="ChEBI" id="CHEBI:18420"/>
        <label>5</label>
    </ligand>
</feature>
<dbReference type="InterPro" id="IPR036921">
    <property type="entry name" value="PurM-like_N_sf"/>
</dbReference>
<keyword evidence="1" id="KW-0479">Metal-binding</keyword>
<evidence type="ECO:0000313" key="5">
    <source>
        <dbReference type="Proteomes" id="UP001595880"/>
    </source>
</evidence>
<dbReference type="InterPro" id="IPR036676">
    <property type="entry name" value="PurM-like_C_sf"/>
</dbReference>
<comment type="miscellaneous">
    <text evidence="1">Reaction mechanism of ThiL seems to utilize a direct, inline transfer of the gamma-phosphate of ATP to TMP rather than a phosphorylated enzyme intermediate.</text>
</comment>
<dbReference type="PIRSF" id="PIRSF005303">
    <property type="entry name" value="Thiam_monoph_kin"/>
    <property type="match status" value="1"/>
</dbReference>
<keyword evidence="5" id="KW-1185">Reference proteome</keyword>
<feature type="binding site" evidence="1">
    <location>
        <position position="50"/>
    </location>
    <ligand>
        <name>substrate</name>
    </ligand>
</feature>
<organism evidence="4 5">
    <name type="scientific">Gracilibacillus marinus</name>
    <dbReference type="NCBI Taxonomy" id="630535"/>
    <lineage>
        <taxon>Bacteria</taxon>
        <taxon>Bacillati</taxon>
        <taxon>Bacillota</taxon>
        <taxon>Bacilli</taxon>
        <taxon>Bacillales</taxon>
        <taxon>Bacillaceae</taxon>
        <taxon>Gracilibacillus</taxon>
    </lineage>
</organism>
<keyword evidence="1 4" id="KW-0418">Kinase</keyword>
<dbReference type="Gene3D" id="3.90.650.10">
    <property type="entry name" value="PurM-like C-terminal domain"/>
    <property type="match status" value="1"/>
</dbReference>
<keyword evidence="1 4" id="KW-0808">Transferase</keyword>
<feature type="binding site" evidence="1">
    <location>
        <position position="120"/>
    </location>
    <ligand>
        <name>Mg(2+)</name>
        <dbReference type="ChEBI" id="CHEBI:18420"/>
        <label>1</label>
    </ligand>
</feature>
<comment type="similarity">
    <text evidence="1">Belongs to the thiamine-monophosphate kinase family.</text>
</comment>
<dbReference type="GO" id="GO:0009030">
    <property type="term" value="F:thiamine-phosphate kinase activity"/>
    <property type="evidence" value="ECO:0007669"/>
    <property type="project" value="UniProtKB-EC"/>
</dbReference>
<dbReference type="InterPro" id="IPR016188">
    <property type="entry name" value="PurM-like_N"/>
</dbReference>
<evidence type="ECO:0000256" key="1">
    <source>
        <dbReference type="HAMAP-Rule" id="MF_02128"/>
    </source>
</evidence>
<feature type="binding site" evidence="1">
    <location>
        <position position="260"/>
    </location>
    <ligand>
        <name>substrate</name>
    </ligand>
</feature>
<dbReference type="PANTHER" id="PTHR30270:SF0">
    <property type="entry name" value="THIAMINE-MONOPHOSPHATE KINASE"/>
    <property type="match status" value="1"/>
</dbReference>
<keyword evidence="1" id="KW-0547">Nucleotide-binding</keyword>
<sequence length="324" mass="35844">MDEFQFIDSIKQKYYKQPSVIKGIGDDAAILRHTDEDTIVAMDTMVDEIHFSKKTTEPFHIGYRVLAANISDIAAMGGKPTSYLVSIAIPESSTLEQLHEIYEGMRALADCFQMDLIGGDTVSSNVLTITVTVIGTVKKDRVRYRSDAKIGDVIFVTGTLGDAACGLDVLLNERENLNKYTYMIERHRMPMPRVTFANACQTISRLSLNDISDGISSEANEIANASKVCLNINYEAIPKHHLLQEFSKEKVEQWVLSGGEDFELVGTVAKSNWDQLVTIAEQTNTKVTKIGTVEEDPTGNGVVLLSKENQTTVLNKSGYTHLRG</sequence>
<evidence type="ECO:0000259" key="3">
    <source>
        <dbReference type="Pfam" id="PF02769"/>
    </source>
</evidence>
<dbReference type="InterPro" id="IPR006283">
    <property type="entry name" value="ThiL-like"/>
</dbReference>